<protein>
    <recommendedName>
        <fullName evidence="5">EF-hand domain-containing protein</fullName>
    </recommendedName>
</protein>
<dbReference type="Pfam" id="PF08976">
    <property type="entry name" value="EF-hand_11"/>
    <property type="match status" value="1"/>
</dbReference>
<dbReference type="AlphaFoldDB" id="A0AAN8K1F0"/>
<feature type="region of interest" description="Disordered" evidence="4">
    <location>
        <begin position="24"/>
        <end position="87"/>
    </location>
</feature>
<evidence type="ECO:0000256" key="1">
    <source>
        <dbReference type="ARBA" id="ARBA00022553"/>
    </source>
</evidence>
<dbReference type="InterPro" id="IPR011992">
    <property type="entry name" value="EF-hand-dom_pair"/>
</dbReference>
<dbReference type="PANTHER" id="PTHR20875">
    <property type="entry name" value="EF-HAND CALCIUM-BINDING DOMAIN-CONTAINING PROTEIN 6-RELATED"/>
    <property type="match status" value="1"/>
</dbReference>
<dbReference type="SUPFAM" id="SSF47473">
    <property type="entry name" value="EF-hand"/>
    <property type="match status" value="4"/>
</dbReference>
<dbReference type="InterPro" id="IPR052603">
    <property type="entry name" value="EFCB6"/>
</dbReference>
<evidence type="ECO:0000256" key="3">
    <source>
        <dbReference type="ARBA" id="ARBA00022837"/>
    </source>
</evidence>
<evidence type="ECO:0000256" key="2">
    <source>
        <dbReference type="ARBA" id="ARBA00022737"/>
    </source>
</evidence>
<dbReference type="PROSITE" id="PS50222">
    <property type="entry name" value="EF_HAND_2"/>
    <property type="match status" value="5"/>
</dbReference>
<keyword evidence="1" id="KW-0597">Phosphoprotein</keyword>
<keyword evidence="3" id="KW-0106">Calcium</keyword>
<feature type="domain" description="EF-hand" evidence="5">
    <location>
        <begin position="862"/>
        <end position="897"/>
    </location>
</feature>
<reference evidence="6 7" key="1">
    <citation type="submission" date="2024-01" db="EMBL/GenBank/DDBJ databases">
        <title>The genome of the rayed Mediterranean limpet Patella caerulea (Linnaeus, 1758).</title>
        <authorList>
            <person name="Anh-Thu Weber A."/>
            <person name="Halstead-Nussloch G."/>
        </authorList>
    </citation>
    <scope>NUCLEOTIDE SEQUENCE [LARGE SCALE GENOMIC DNA]</scope>
    <source>
        <strain evidence="6">AATW-2023a</strain>
        <tissue evidence="6">Whole specimen</tissue>
    </source>
</reference>
<dbReference type="PANTHER" id="PTHR20875:SF5">
    <property type="entry name" value="EF-HAND DOMAIN-CONTAINING PROTEIN"/>
    <property type="match status" value="1"/>
</dbReference>
<dbReference type="CDD" id="cd00051">
    <property type="entry name" value="EFh"/>
    <property type="match status" value="2"/>
</dbReference>
<keyword evidence="7" id="KW-1185">Reference proteome</keyword>
<dbReference type="EMBL" id="JAZGQO010000004">
    <property type="protein sequence ID" value="KAK6187240.1"/>
    <property type="molecule type" value="Genomic_DNA"/>
</dbReference>
<keyword evidence="2" id="KW-0677">Repeat</keyword>
<feature type="domain" description="EF-hand" evidence="5">
    <location>
        <begin position="174"/>
        <end position="209"/>
    </location>
</feature>
<feature type="domain" description="EF-hand" evidence="5">
    <location>
        <begin position="751"/>
        <end position="786"/>
    </location>
</feature>
<dbReference type="Gene3D" id="1.10.238.10">
    <property type="entry name" value="EF-hand"/>
    <property type="match status" value="7"/>
</dbReference>
<evidence type="ECO:0000313" key="7">
    <source>
        <dbReference type="Proteomes" id="UP001347796"/>
    </source>
</evidence>
<sequence>MSQAGVVRSASQMSVMQTRLSLPEIQHPLSRMENPGNMGITGVSRSQDRPFSQMSQAGRPFSQMSQSGRPLASEPQPKARKSFSAAGMRESRLSFRKDNFATAPPIDSIPEGVEISHGDPNKPRMPIFGSRAGMGDREEGVPPSRSGTRMSASSTQARLEIDELETLLKDKVRNNYREVKKRFKDNDPEGKGNVSREAFSRILHTLLNRPLGQSQYTRLLERLGLKDKAIISFTEFYSVFRVEEDRNYPKWMDPINRNDRVNLTASQVHTQLKERAKHRFTELGDMIPQINSGGSGRILKPEFRQLLNKMTLNLDDEEFDKLWNKYDRDNEGVIKGDKFLKYLGVPTRNMTEDGGNGRLSPVVENDGSGSEKGGQRTPKKREVERKQQLDIERWLKDKFREGFFDMKEAFEKKDTENNGVVSFDDFLIVLEQYGLKLDKSLLGAFLSRCSVRTQGRGIPYRDFLHRFQDRSEDGMVHNILTQTKHRYNRADSPAGNSTLSAIEGQLMNMFQRDFLALLATFKNIDKLGMDRISLEAFRAAVESRFNLELRDDQFESFVDHLPLDEDGDVIYGEFMKQFDTKGKAQSLFNGTKRPDIPVRNKSGSPALPGEAEFEEVAPRRRKTQELFKLIKDLLNRRYQDVEREFYNIDETNTRRITQETMYYLLKRFDISPEVSRGEIRDLWKTFITNSDMTLDFLQFVRHFGYSMRSAAYPNAKIRPPRHGDSDCMIRSRKLNSTRDLLEDNVRAKIEYLFDELSKEFQSMDVYNTGYISVEEFRDVLAELCVQLSDPELNAIVDKFNVRHDGRVSYTDFLKPYAWKQQTWRHGNDMIGILNQPLDDGDTNEAQQVLYGITDKLRQKMSGDWKTLRRAFRKLDLKGDGHLSLPEFRSVLKLANVMLDEDEVYHVMSEFDKGMSGKISYDQFIQETLRPNTRLSVKSSAQ</sequence>
<feature type="domain" description="EF-hand" evidence="5">
    <location>
        <begin position="401"/>
        <end position="436"/>
    </location>
</feature>
<gene>
    <name evidence="6" type="ORF">SNE40_005308</name>
</gene>
<feature type="compositionally biased region" description="Polar residues" evidence="4">
    <location>
        <begin position="145"/>
        <end position="155"/>
    </location>
</feature>
<feature type="region of interest" description="Disordered" evidence="4">
    <location>
        <begin position="350"/>
        <end position="384"/>
    </location>
</feature>
<organism evidence="6 7">
    <name type="scientific">Patella caerulea</name>
    <name type="common">Rayed Mediterranean limpet</name>
    <dbReference type="NCBI Taxonomy" id="87958"/>
    <lineage>
        <taxon>Eukaryota</taxon>
        <taxon>Metazoa</taxon>
        <taxon>Spiralia</taxon>
        <taxon>Lophotrochozoa</taxon>
        <taxon>Mollusca</taxon>
        <taxon>Gastropoda</taxon>
        <taxon>Patellogastropoda</taxon>
        <taxon>Patelloidea</taxon>
        <taxon>Patellidae</taxon>
        <taxon>Patella</taxon>
    </lineage>
</organism>
<feature type="domain" description="EF-hand" evidence="5">
    <location>
        <begin position="314"/>
        <end position="349"/>
    </location>
</feature>
<dbReference type="Pfam" id="PF13499">
    <property type="entry name" value="EF-hand_7"/>
    <property type="match status" value="2"/>
</dbReference>
<evidence type="ECO:0000259" key="5">
    <source>
        <dbReference type="PROSITE" id="PS50222"/>
    </source>
</evidence>
<proteinExistence type="predicted"/>
<name>A0AAN8K1F0_PATCE</name>
<evidence type="ECO:0000256" key="4">
    <source>
        <dbReference type="SAM" id="MobiDB-lite"/>
    </source>
</evidence>
<comment type="caution">
    <text evidence="6">The sequence shown here is derived from an EMBL/GenBank/DDBJ whole genome shotgun (WGS) entry which is preliminary data.</text>
</comment>
<dbReference type="InterPro" id="IPR015070">
    <property type="entry name" value="EF_hand_DJBP"/>
</dbReference>
<dbReference type="SMART" id="SM00054">
    <property type="entry name" value="EFh"/>
    <property type="match status" value="7"/>
</dbReference>
<feature type="region of interest" description="Disordered" evidence="4">
    <location>
        <begin position="100"/>
        <end position="155"/>
    </location>
</feature>
<dbReference type="InterPro" id="IPR002048">
    <property type="entry name" value="EF_hand_dom"/>
</dbReference>
<dbReference type="GO" id="GO:0005509">
    <property type="term" value="F:calcium ion binding"/>
    <property type="evidence" value="ECO:0007669"/>
    <property type="project" value="InterPro"/>
</dbReference>
<accession>A0AAN8K1F0</accession>
<feature type="compositionally biased region" description="Polar residues" evidence="4">
    <location>
        <begin position="43"/>
        <end position="68"/>
    </location>
</feature>
<dbReference type="Proteomes" id="UP001347796">
    <property type="component" value="Unassembled WGS sequence"/>
</dbReference>
<evidence type="ECO:0000313" key="6">
    <source>
        <dbReference type="EMBL" id="KAK6187240.1"/>
    </source>
</evidence>